<dbReference type="InterPro" id="IPR000387">
    <property type="entry name" value="Tyr_Pase_dom"/>
</dbReference>
<evidence type="ECO:0000313" key="6">
    <source>
        <dbReference type="EMBL" id="KAH7284071.1"/>
    </source>
</evidence>
<dbReference type="PROSITE" id="PS50054">
    <property type="entry name" value="TYR_PHOSPHATASE_DUAL"/>
    <property type="match status" value="1"/>
</dbReference>
<dbReference type="PANTHER" id="PTHR46642">
    <property type="entry name" value="DUAL SPECIFICITY PHOSPHATASE, SUBGROUP, CATALYTIC DOMAIN"/>
    <property type="match status" value="1"/>
</dbReference>
<accession>A0A8T2QLD5</accession>
<evidence type="ECO:0000256" key="1">
    <source>
        <dbReference type="ARBA" id="ARBA00022801"/>
    </source>
</evidence>
<dbReference type="InterPro" id="IPR052832">
    <property type="entry name" value="Starch-Glucan_Phosphatase"/>
</dbReference>
<gene>
    <name evidence="6" type="ORF">KP509_34G038300</name>
</gene>
<dbReference type="CDD" id="cd14526">
    <property type="entry name" value="DSP_laforin-like"/>
    <property type="match status" value="1"/>
</dbReference>
<dbReference type="OrthoDB" id="273181at2759"/>
<dbReference type="FunFam" id="3.90.190.10:FF:000075">
    <property type="entry name" value="Phosphoglucan phosphatase LSF2, chloroplastic"/>
    <property type="match status" value="1"/>
</dbReference>
<dbReference type="SMART" id="SM00195">
    <property type="entry name" value="DSPc"/>
    <property type="match status" value="1"/>
</dbReference>
<comment type="caution">
    <text evidence="6">The sequence shown here is derived from an EMBL/GenBank/DDBJ whole genome shotgun (WGS) entry which is preliminary data.</text>
</comment>
<dbReference type="EMBL" id="CM035439">
    <property type="protein sequence ID" value="KAH7284071.1"/>
    <property type="molecule type" value="Genomic_DNA"/>
</dbReference>
<feature type="domain" description="Tyrosine specific protein phosphatases" evidence="5">
    <location>
        <begin position="179"/>
        <end position="237"/>
    </location>
</feature>
<dbReference type="InterPro" id="IPR000340">
    <property type="entry name" value="Dual-sp_phosphatase_cat-dom"/>
</dbReference>
<organism evidence="6 7">
    <name type="scientific">Ceratopteris richardii</name>
    <name type="common">Triangle waterfern</name>
    <dbReference type="NCBI Taxonomy" id="49495"/>
    <lineage>
        <taxon>Eukaryota</taxon>
        <taxon>Viridiplantae</taxon>
        <taxon>Streptophyta</taxon>
        <taxon>Embryophyta</taxon>
        <taxon>Tracheophyta</taxon>
        <taxon>Polypodiopsida</taxon>
        <taxon>Polypodiidae</taxon>
        <taxon>Polypodiales</taxon>
        <taxon>Pteridineae</taxon>
        <taxon>Pteridaceae</taxon>
        <taxon>Parkerioideae</taxon>
        <taxon>Ceratopteris</taxon>
    </lineage>
</organism>
<evidence type="ECO:0000259" key="5">
    <source>
        <dbReference type="PROSITE" id="PS50056"/>
    </source>
</evidence>
<dbReference type="InterPro" id="IPR029021">
    <property type="entry name" value="Prot-tyrosine_phosphatase-like"/>
</dbReference>
<dbReference type="InterPro" id="IPR045204">
    <property type="entry name" value="DSP_laforin-like"/>
</dbReference>
<dbReference type="PANTHER" id="PTHR46642:SF2">
    <property type="entry name" value="PHOSPHOGLUCAN PHOSPHATASE LSF2, CHLOROPLASTIC"/>
    <property type="match status" value="1"/>
</dbReference>
<dbReference type="PROSITE" id="PS50056">
    <property type="entry name" value="TYR_PHOSPHATASE_2"/>
    <property type="match status" value="1"/>
</dbReference>
<dbReference type="Proteomes" id="UP000825935">
    <property type="component" value="Chromosome 34"/>
</dbReference>
<dbReference type="OMA" id="HHMRRPA"/>
<name>A0A8T2QLD5_CERRI</name>
<dbReference type="Pfam" id="PF00782">
    <property type="entry name" value="DSPc"/>
    <property type="match status" value="1"/>
</dbReference>
<dbReference type="GO" id="GO:0019203">
    <property type="term" value="F:carbohydrate phosphatase activity"/>
    <property type="evidence" value="ECO:0007669"/>
    <property type="project" value="InterPro"/>
</dbReference>
<dbReference type="GO" id="GO:0005983">
    <property type="term" value="P:starch catabolic process"/>
    <property type="evidence" value="ECO:0007669"/>
    <property type="project" value="TreeGrafter"/>
</dbReference>
<dbReference type="AlphaFoldDB" id="A0A8T2QLD5"/>
<dbReference type="GO" id="GO:0009507">
    <property type="term" value="C:chloroplast"/>
    <property type="evidence" value="ECO:0007669"/>
    <property type="project" value="TreeGrafter"/>
</dbReference>
<keyword evidence="1" id="KW-0378">Hydrolase</keyword>
<keyword evidence="2" id="KW-0904">Protein phosphatase</keyword>
<dbReference type="SUPFAM" id="SSF52799">
    <property type="entry name" value="(Phosphotyrosine protein) phosphatases II"/>
    <property type="match status" value="1"/>
</dbReference>
<sequence length="292" mass="33437">MAICVTGAASHCAPLHTRSTIWRHDATTTTLSSYHTMKEARHFAWNNHLHKNMTFRYDEPRGFSVTSGVCPVLASTKSDEYNRIMQRQMRNPYEYHHDLGIYYTRIIDDLIVGSQPQTPQDIDKLFKDEGVRAILNLQQDKDIEYWGINVASIIQRCMELDIQYMRSPARDFDPNSLRTELPKAVSLLDRAISQGKTVYIHCTAGLGRAPGVAIAYLFWFHGMNLDGAYDLLTSKRPCGPNKEAIRRATYDLAKTNAGKEPLEDLPEYAFTDIADRERQLIQERIRSMQLHA</sequence>
<keyword evidence="7" id="KW-1185">Reference proteome</keyword>
<evidence type="ECO:0000256" key="2">
    <source>
        <dbReference type="ARBA" id="ARBA00022912"/>
    </source>
</evidence>
<protein>
    <submittedName>
        <fullName evidence="6">Uncharacterized protein</fullName>
    </submittedName>
</protein>
<dbReference type="GO" id="GO:2001070">
    <property type="term" value="F:starch binding"/>
    <property type="evidence" value="ECO:0007669"/>
    <property type="project" value="TreeGrafter"/>
</dbReference>
<keyword evidence="3" id="KW-0119">Carbohydrate metabolism</keyword>
<proteinExistence type="predicted"/>
<evidence type="ECO:0000256" key="3">
    <source>
        <dbReference type="ARBA" id="ARBA00023277"/>
    </source>
</evidence>
<dbReference type="Gene3D" id="3.90.190.10">
    <property type="entry name" value="Protein tyrosine phosphatase superfamily"/>
    <property type="match status" value="1"/>
</dbReference>
<reference evidence="6" key="1">
    <citation type="submission" date="2021-08" db="EMBL/GenBank/DDBJ databases">
        <title>WGS assembly of Ceratopteris richardii.</title>
        <authorList>
            <person name="Marchant D.B."/>
            <person name="Chen G."/>
            <person name="Jenkins J."/>
            <person name="Shu S."/>
            <person name="Leebens-Mack J."/>
            <person name="Grimwood J."/>
            <person name="Schmutz J."/>
            <person name="Soltis P."/>
            <person name="Soltis D."/>
            <person name="Chen Z.-H."/>
        </authorList>
    </citation>
    <scope>NUCLEOTIDE SEQUENCE</scope>
    <source>
        <strain evidence="6">Whitten #5841</strain>
        <tissue evidence="6">Leaf</tissue>
    </source>
</reference>
<dbReference type="InterPro" id="IPR020422">
    <property type="entry name" value="TYR_PHOSPHATASE_DUAL_dom"/>
</dbReference>
<dbReference type="GO" id="GO:0004721">
    <property type="term" value="F:phosphoprotein phosphatase activity"/>
    <property type="evidence" value="ECO:0007669"/>
    <property type="project" value="UniProtKB-KW"/>
</dbReference>
<evidence type="ECO:0000259" key="4">
    <source>
        <dbReference type="PROSITE" id="PS50054"/>
    </source>
</evidence>
<evidence type="ECO:0000313" key="7">
    <source>
        <dbReference type="Proteomes" id="UP000825935"/>
    </source>
</evidence>
<feature type="domain" description="Tyrosine-protein phosphatase" evidence="4">
    <location>
        <begin position="102"/>
        <end position="258"/>
    </location>
</feature>